<dbReference type="AlphaFoldDB" id="A0AAV9HHC7"/>
<sequence length="387" mass="42424">MNHYTKSTSLVEHSAPAKAHSFPKLRKKLQKSVHKQKSNISWRLGSAGKAAETTTTNNKSGTANKPSVKPSVAPLPSPDLSDSKWSEFFKGGGGCMNTHDSRSASGSQEDLKRHLQIVPELSHLVTSDGQPRKSTSFDAAAIPPTPMRRRAKTPIFSIGQLEDIPRPRNALGKTSSVELIAEQYRALLDSRNSDSSLCSDSYSEPPPSRRSLGDRPLSIRRRQSSSDLRDRRRPEYPVELVTGSPSNSDDGTLVSFEEETVYFKPVSFSPEPSPGLEPLPTPSSPDSLSLQICLDLLTRDLSSALASRPGRSSSETSALQVWVMIEAYEKLRDQLFGERLGCEETGKLEAMLNMWLRALYTIHDSLTGHKGGSQSDYGAELGTEELD</sequence>
<feature type="compositionally biased region" description="Basic and acidic residues" evidence="1">
    <location>
        <begin position="227"/>
        <end position="236"/>
    </location>
</feature>
<name>A0AAV9HHC7_9PEZI</name>
<evidence type="ECO:0000313" key="2">
    <source>
        <dbReference type="EMBL" id="KAK4459286.1"/>
    </source>
</evidence>
<feature type="compositionally biased region" description="Polar residues" evidence="1">
    <location>
        <begin position="1"/>
        <end position="11"/>
    </location>
</feature>
<evidence type="ECO:0000313" key="3">
    <source>
        <dbReference type="Proteomes" id="UP001321749"/>
    </source>
</evidence>
<protein>
    <recommendedName>
        <fullName evidence="4">Mating-type switching protein swi10</fullName>
    </recommendedName>
</protein>
<feature type="compositionally biased region" description="Low complexity" evidence="1">
    <location>
        <begin position="192"/>
        <end position="203"/>
    </location>
</feature>
<evidence type="ECO:0000256" key="1">
    <source>
        <dbReference type="SAM" id="MobiDB-lite"/>
    </source>
</evidence>
<dbReference type="Proteomes" id="UP001321749">
    <property type="component" value="Unassembled WGS sequence"/>
</dbReference>
<dbReference type="EMBL" id="MU865041">
    <property type="protein sequence ID" value="KAK4459286.1"/>
    <property type="molecule type" value="Genomic_DNA"/>
</dbReference>
<organism evidence="2 3">
    <name type="scientific">Cladorrhinum samala</name>
    <dbReference type="NCBI Taxonomy" id="585594"/>
    <lineage>
        <taxon>Eukaryota</taxon>
        <taxon>Fungi</taxon>
        <taxon>Dikarya</taxon>
        <taxon>Ascomycota</taxon>
        <taxon>Pezizomycotina</taxon>
        <taxon>Sordariomycetes</taxon>
        <taxon>Sordariomycetidae</taxon>
        <taxon>Sordariales</taxon>
        <taxon>Podosporaceae</taxon>
        <taxon>Cladorrhinum</taxon>
    </lineage>
</organism>
<proteinExistence type="predicted"/>
<gene>
    <name evidence="2" type="ORF">QBC42DRAFT_274795</name>
</gene>
<reference evidence="2" key="1">
    <citation type="journal article" date="2023" name="Mol. Phylogenet. Evol.">
        <title>Genome-scale phylogeny and comparative genomics of the fungal order Sordariales.</title>
        <authorList>
            <person name="Hensen N."/>
            <person name="Bonometti L."/>
            <person name="Westerberg I."/>
            <person name="Brannstrom I.O."/>
            <person name="Guillou S."/>
            <person name="Cros-Aarteil S."/>
            <person name="Calhoun S."/>
            <person name="Haridas S."/>
            <person name="Kuo A."/>
            <person name="Mondo S."/>
            <person name="Pangilinan J."/>
            <person name="Riley R."/>
            <person name="LaButti K."/>
            <person name="Andreopoulos B."/>
            <person name="Lipzen A."/>
            <person name="Chen C."/>
            <person name="Yan M."/>
            <person name="Daum C."/>
            <person name="Ng V."/>
            <person name="Clum A."/>
            <person name="Steindorff A."/>
            <person name="Ohm R.A."/>
            <person name="Martin F."/>
            <person name="Silar P."/>
            <person name="Natvig D.O."/>
            <person name="Lalanne C."/>
            <person name="Gautier V."/>
            <person name="Ament-Velasquez S.L."/>
            <person name="Kruys A."/>
            <person name="Hutchinson M.I."/>
            <person name="Powell A.J."/>
            <person name="Barry K."/>
            <person name="Miller A.N."/>
            <person name="Grigoriev I.V."/>
            <person name="Debuchy R."/>
            <person name="Gladieux P."/>
            <person name="Hiltunen Thoren M."/>
            <person name="Johannesson H."/>
        </authorList>
    </citation>
    <scope>NUCLEOTIDE SEQUENCE</scope>
    <source>
        <strain evidence="2">PSN324</strain>
    </source>
</reference>
<evidence type="ECO:0008006" key="4">
    <source>
        <dbReference type="Google" id="ProtNLM"/>
    </source>
</evidence>
<feature type="compositionally biased region" description="Polar residues" evidence="1">
    <location>
        <begin position="52"/>
        <end position="65"/>
    </location>
</feature>
<accession>A0AAV9HHC7</accession>
<feature type="compositionally biased region" description="Basic residues" evidence="1">
    <location>
        <begin position="21"/>
        <end position="37"/>
    </location>
</feature>
<feature type="region of interest" description="Disordered" evidence="1">
    <location>
        <begin position="1"/>
        <end position="86"/>
    </location>
</feature>
<keyword evidence="3" id="KW-1185">Reference proteome</keyword>
<comment type="caution">
    <text evidence="2">The sequence shown here is derived from an EMBL/GenBank/DDBJ whole genome shotgun (WGS) entry which is preliminary data.</text>
</comment>
<reference evidence="2" key="2">
    <citation type="submission" date="2023-06" db="EMBL/GenBank/DDBJ databases">
        <authorList>
            <consortium name="Lawrence Berkeley National Laboratory"/>
            <person name="Mondo S.J."/>
            <person name="Hensen N."/>
            <person name="Bonometti L."/>
            <person name="Westerberg I."/>
            <person name="Brannstrom I.O."/>
            <person name="Guillou S."/>
            <person name="Cros-Aarteil S."/>
            <person name="Calhoun S."/>
            <person name="Haridas S."/>
            <person name="Kuo A."/>
            <person name="Pangilinan J."/>
            <person name="Riley R."/>
            <person name="Labutti K."/>
            <person name="Andreopoulos B."/>
            <person name="Lipzen A."/>
            <person name="Chen C."/>
            <person name="Yanf M."/>
            <person name="Daum C."/>
            <person name="Ng V."/>
            <person name="Clum A."/>
            <person name="Steindorff A."/>
            <person name="Ohm R."/>
            <person name="Martin F."/>
            <person name="Silar P."/>
            <person name="Natvig D."/>
            <person name="Lalanne C."/>
            <person name="Gautier V."/>
            <person name="Ament-Velasquez S.L."/>
            <person name="Kruys A."/>
            <person name="Hutchinson M.I."/>
            <person name="Powell A.J."/>
            <person name="Barry K."/>
            <person name="Miller A.N."/>
            <person name="Grigoriev I.V."/>
            <person name="Debuchy R."/>
            <person name="Gladieux P."/>
            <person name="Thoren M.H."/>
            <person name="Johannesson H."/>
        </authorList>
    </citation>
    <scope>NUCLEOTIDE SEQUENCE</scope>
    <source>
        <strain evidence="2">PSN324</strain>
    </source>
</reference>
<feature type="region of interest" description="Disordered" evidence="1">
    <location>
        <begin position="192"/>
        <end position="252"/>
    </location>
</feature>